<dbReference type="Proteomes" id="UP000283509">
    <property type="component" value="Unassembled WGS sequence"/>
</dbReference>
<feature type="region of interest" description="Disordered" evidence="4">
    <location>
        <begin position="196"/>
        <end position="231"/>
    </location>
</feature>
<keyword evidence="6" id="KW-1185">Reference proteome</keyword>
<organism evidence="5 6">
    <name type="scientific">Penaeus vannamei</name>
    <name type="common">Whiteleg shrimp</name>
    <name type="synonym">Litopenaeus vannamei</name>
    <dbReference type="NCBI Taxonomy" id="6689"/>
    <lineage>
        <taxon>Eukaryota</taxon>
        <taxon>Metazoa</taxon>
        <taxon>Ecdysozoa</taxon>
        <taxon>Arthropoda</taxon>
        <taxon>Crustacea</taxon>
        <taxon>Multicrustacea</taxon>
        <taxon>Malacostraca</taxon>
        <taxon>Eumalacostraca</taxon>
        <taxon>Eucarida</taxon>
        <taxon>Decapoda</taxon>
        <taxon>Dendrobranchiata</taxon>
        <taxon>Penaeoidea</taxon>
        <taxon>Penaeidae</taxon>
        <taxon>Penaeus</taxon>
    </lineage>
</organism>
<accession>A0A423SA55</accession>
<dbReference type="InterPro" id="IPR027799">
    <property type="entry name" value="Rtf2_RING-finger"/>
</dbReference>
<name>A0A423SA55_PENVA</name>
<reference evidence="5 6" key="2">
    <citation type="submission" date="2019-01" db="EMBL/GenBank/DDBJ databases">
        <title>The decoding of complex shrimp genome reveals the adaptation for benthos swimmer, frequently molting mechanism and breeding impact on genome.</title>
        <authorList>
            <person name="Sun Y."/>
            <person name="Gao Y."/>
            <person name="Yu Y."/>
        </authorList>
    </citation>
    <scope>NUCLEOTIDE SEQUENCE [LARGE SCALE GENOMIC DNA]</scope>
    <source>
        <tissue evidence="5">Muscle</tissue>
    </source>
</reference>
<evidence type="ECO:0000256" key="3">
    <source>
        <dbReference type="ARBA" id="ARBA00030367"/>
    </source>
</evidence>
<comment type="similarity">
    <text evidence="1">Belongs to the rtf2 family.</text>
</comment>
<dbReference type="EMBL" id="QCYY01004396">
    <property type="protein sequence ID" value="ROT61068.1"/>
    <property type="molecule type" value="Genomic_DNA"/>
</dbReference>
<dbReference type="Pfam" id="PF04641">
    <property type="entry name" value="Rtf2"/>
    <property type="match status" value="1"/>
</dbReference>
<gene>
    <name evidence="5" type="ORF">C7M84_021195</name>
</gene>
<evidence type="ECO:0000256" key="4">
    <source>
        <dbReference type="SAM" id="MobiDB-lite"/>
    </source>
</evidence>
<evidence type="ECO:0000256" key="2">
    <source>
        <dbReference type="ARBA" id="ARBA00015157"/>
    </source>
</evidence>
<protein>
    <recommendedName>
        <fullName evidence="2">Replication termination factor 2</fullName>
    </recommendedName>
    <alternativeName>
        <fullName evidence="3">Replication termination factor 2 domain-containing protein 1</fullName>
    </alternativeName>
</protein>
<proteinExistence type="inferred from homology"/>
<dbReference type="PANTHER" id="PTHR12775:SF0">
    <property type="entry name" value="REPLICATION TERMINATION FACTOR 2"/>
    <property type="match status" value="1"/>
</dbReference>
<evidence type="ECO:0000313" key="6">
    <source>
        <dbReference type="Proteomes" id="UP000283509"/>
    </source>
</evidence>
<feature type="compositionally biased region" description="Basic and acidic residues" evidence="4">
    <location>
        <begin position="9"/>
        <end position="27"/>
    </location>
</feature>
<feature type="region of interest" description="Disordered" evidence="4">
    <location>
        <begin position="1"/>
        <end position="27"/>
    </location>
</feature>
<sequence>MGCDGGTIPRRDELVKTKKKPEQKDKDSERLYRWRHCAASQTRLKAPIVACEMGRLYNKEEVLTRLLDRSTDASMSHIKGLKDIKELNLTPNPGFKQEGANKGDAYTDHQAAEYICPVTSLEMNGKYRFSFIWSCGCVLSERALKEVKSEVCHKCGKPYSDEDVVPLNPSEEEQDAVKACMLSRRVAAKAAKKAKKEAKRSAEGEEEEAANTSKGKKAAKTSEDAGASTSKSTVRVNGLASAVLRDKDFEKVRSNGFSVASDPKASEVYKSLFDTHKTAQKKQSAHWVTCNPQYF</sequence>
<dbReference type="InterPro" id="IPR006735">
    <property type="entry name" value="Rtf2"/>
</dbReference>
<evidence type="ECO:0000313" key="5">
    <source>
        <dbReference type="EMBL" id="ROT61068.1"/>
    </source>
</evidence>
<dbReference type="PANTHER" id="PTHR12775">
    <property type="entry name" value="PROTEIN C20ORF43 HOMOLOG"/>
    <property type="match status" value="1"/>
</dbReference>
<dbReference type="CDD" id="cd16653">
    <property type="entry name" value="RING-like_Rtf2"/>
    <property type="match status" value="1"/>
</dbReference>
<dbReference type="GO" id="GO:0006274">
    <property type="term" value="P:DNA replication termination"/>
    <property type="evidence" value="ECO:0007669"/>
    <property type="project" value="TreeGrafter"/>
</dbReference>
<comment type="caution">
    <text evidence="5">The sequence shown here is derived from an EMBL/GenBank/DDBJ whole genome shotgun (WGS) entry which is preliminary data.</text>
</comment>
<reference evidence="5 6" key="1">
    <citation type="submission" date="2018-04" db="EMBL/GenBank/DDBJ databases">
        <authorList>
            <person name="Zhang X."/>
            <person name="Yuan J."/>
            <person name="Li F."/>
            <person name="Xiang J."/>
        </authorList>
    </citation>
    <scope>NUCLEOTIDE SEQUENCE [LARGE SCALE GENOMIC DNA]</scope>
    <source>
        <tissue evidence="5">Muscle</tissue>
    </source>
</reference>
<dbReference type="AlphaFoldDB" id="A0A423SA55"/>
<dbReference type="GO" id="GO:0005634">
    <property type="term" value="C:nucleus"/>
    <property type="evidence" value="ECO:0007669"/>
    <property type="project" value="TreeGrafter"/>
</dbReference>
<dbReference type="OrthoDB" id="247013at2759"/>
<evidence type="ECO:0000256" key="1">
    <source>
        <dbReference type="ARBA" id="ARBA00009885"/>
    </source>
</evidence>
<dbReference type="STRING" id="6689.A0A423SA55"/>